<dbReference type="PROSITE" id="PS50885">
    <property type="entry name" value="HAMP"/>
    <property type="match status" value="1"/>
</dbReference>
<feature type="transmembrane region" description="Helical" evidence="2">
    <location>
        <begin position="167"/>
        <end position="185"/>
    </location>
</feature>
<name>A0A326U6G9_THEHA</name>
<dbReference type="GO" id="GO:0007165">
    <property type="term" value="P:signal transduction"/>
    <property type="evidence" value="ECO:0007669"/>
    <property type="project" value="InterPro"/>
</dbReference>
<feature type="transmembrane region" description="Helical" evidence="2">
    <location>
        <begin position="141"/>
        <end position="160"/>
    </location>
</feature>
<protein>
    <recommendedName>
        <fullName evidence="3">HAMP domain-containing protein</fullName>
    </recommendedName>
</protein>
<feature type="transmembrane region" description="Helical" evidence="2">
    <location>
        <begin position="63"/>
        <end position="83"/>
    </location>
</feature>
<organism evidence="4 5">
    <name type="scientific">Thermosporothrix hazakensis</name>
    <dbReference type="NCBI Taxonomy" id="644383"/>
    <lineage>
        <taxon>Bacteria</taxon>
        <taxon>Bacillati</taxon>
        <taxon>Chloroflexota</taxon>
        <taxon>Ktedonobacteria</taxon>
        <taxon>Ktedonobacterales</taxon>
        <taxon>Thermosporotrichaceae</taxon>
        <taxon>Thermosporothrix</taxon>
    </lineage>
</organism>
<dbReference type="Proteomes" id="UP000248806">
    <property type="component" value="Unassembled WGS sequence"/>
</dbReference>
<dbReference type="RefSeq" id="WP_111323182.1">
    <property type="nucleotide sequence ID" value="NZ_BIFX01000001.1"/>
</dbReference>
<dbReference type="OrthoDB" id="147233at2"/>
<feature type="transmembrane region" description="Helical" evidence="2">
    <location>
        <begin position="114"/>
        <end position="135"/>
    </location>
</feature>
<dbReference type="InterPro" id="IPR003660">
    <property type="entry name" value="HAMP_dom"/>
</dbReference>
<gene>
    <name evidence="4" type="ORF">EI42_02924</name>
</gene>
<feature type="compositionally biased region" description="Polar residues" evidence="1">
    <location>
        <begin position="362"/>
        <end position="377"/>
    </location>
</feature>
<keyword evidence="5" id="KW-1185">Reference proteome</keyword>
<accession>A0A326U6G9</accession>
<evidence type="ECO:0000259" key="3">
    <source>
        <dbReference type="PROSITE" id="PS50885"/>
    </source>
</evidence>
<proteinExistence type="predicted"/>
<feature type="domain" description="HAMP" evidence="3">
    <location>
        <begin position="262"/>
        <end position="299"/>
    </location>
</feature>
<dbReference type="GO" id="GO:0016020">
    <property type="term" value="C:membrane"/>
    <property type="evidence" value="ECO:0007669"/>
    <property type="project" value="InterPro"/>
</dbReference>
<reference evidence="4 5" key="1">
    <citation type="submission" date="2018-06" db="EMBL/GenBank/DDBJ databases">
        <title>Genomic Encyclopedia of Archaeal and Bacterial Type Strains, Phase II (KMG-II): from individual species to whole genera.</title>
        <authorList>
            <person name="Goeker M."/>
        </authorList>
    </citation>
    <scope>NUCLEOTIDE SEQUENCE [LARGE SCALE GENOMIC DNA]</scope>
    <source>
        <strain evidence="4 5">ATCC BAA-1881</strain>
    </source>
</reference>
<evidence type="ECO:0000256" key="1">
    <source>
        <dbReference type="SAM" id="MobiDB-lite"/>
    </source>
</evidence>
<evidence type="ECO:0000256" key="2">
    <source>
        <dbReference type="SAM" id="Phobius"/>
    </source>
</evidence>
<keyword evidence="2" id="KW-0472">Membrane</keyword>
<feature type="region of interest" description="Disordered" evidence="1">
    <location>
        <begin position="356"/>
        <end position="377"/>
    </location>
</feature>
<evidence type="ECO:0000313" key="4">
    <source>
        <dbReference type="EMBL" id="PZW29202.1"/>
    </source>
</evidence>
<feature type="transmembrane region" description="Helical" evidence="2">
    <location>
        <begin position="89"/>
        <end position="107"/>
    </location>
</feature>
<sequence>MNKNQIPQDAPGVDLTKALREMVAQREDDTPPLFRKWYKLTAIPEAPRNASLTQREESRQSRLISTVFLFLIIVLICFIPATFLMPNHFIPILAFSLLGVAIISLIVNRRGKVLLAGIIGTFGYEAVVAGVIFTSTPLDTSGIMFYLYGTLAVLLAASFLPAKNAFLIAFINAVMIAISMVYQPHTADLNQAMHSQFIPMLIQPIGTQFIVAGVAYVWSHNVTRALARADRTEMITSLQRTIAEKAVELEQGVQLILKTHIEIANGNLNARAPLSQGHELWQVARALNTLLVRYQRAALAEKEFHRVEQAIQALLHFLQDSNNRQQKQILLPMTQTLLDNLLIALQGKTLAYSPQPYPHQRPTITVNAEPNSQNSQM</sequence>
<keyword evidence="2" id="KW-0812">Transmembrane</keyword>
<comment type="caution">
    <text evidence="4">The sequence shown here is derived from an EMBL/GenBank/DDBJ whole genome shotgun (WGS) entry which is preliminary data.</text>
</comment>
<evidence type="ECO:0000313" key="5">
    <source>
        <dbReference type="Proteomes" id="UP000248806"/>
    </source>
</evidence>
<keyword evidence="2" id="KW-1133">Transmembrane helix</keyword>
<dbReference type="EMBL" id="QKUF01000009">
    <property type="protein sequence ID" value="PZW29202.1"/>
    <property type="molecule type" value="Genomic_DNA"/>
</dbReference>
<feature type="transmembrane region" description="Helical" evidence="2">
    <location>
        <begin position="197"/>
        <end position="218"/>
    </location>
</feature>
<dbReference type="AlphaFoldDB" id="A0A326U6G9"/>